<dbReference type="HOGENOM" id="CLU_1729840_0_0_6"/>
<accession>A4VHG4</accession>
<dbReference type="AlphaFoldDB" id="A4VHG4"/>
<dbReference type="Proteomes" id="UP000000233">
    <property type="component" value="Chromosome"/>
</dbReference>
<proteinExistence type="predicted"/>
<dbReference type="eggNOG" id="ENOG50302SN">
    <property type="taxonomic scope" value="Bacteria"/>
</dbReference>
<name>A4VHG4_STUS1</name>
<keyword evidence="2" id="KW-1185">Reference proteome</keyword>
<organism evidence="1 2">
    <name type="scientific">Stutzerimonas stutzeri (strain A1501)</name>
    <name type="common">Pseudomonas stutzeri</name>
    <dbReference type="NCBI Taxonomy" id="379731"/>
    <lineage>
        <taxon>Bacteria</taxon>
        <taxon>Pseudomonadati</taxon>
        <taxon>Pseudomonadota</taxon>
        <taxon>Gammaproteobacteria</taxon>
        <taxon>Pseudomonadales</taxon>
        <taxon>Pseudomonadaceae</taxon>
        <taxon>Stutzerimonas</taxon>
    </lineage>
</organism>
<reference evidence="1 2" key="1">
    <citation type="journal article" date="2008" name="Proc. Natl. Acad. Sci. U.S.A.">
        <title>Nitrogen fixation island and rhizosphere competence traits in the genome of root-associated Pseudomonas stutzeri A1501.</title>
        <authorList>
            <person name="Yan Y."/>
            <person name="Yang J."/>
            <person name="Dou Y."/>
            <person name="Chen M."/>
            <person name="Ping S."/>
            <person name="Peng J."/>
            <person name="Lu W."/>
            <person name="Zhang W."/>
            <person name="Yao Z."/>
            <person name="Li H."/>
            <person name="Liu W."/>
            <person name="He S."/>
            <person name="Geng L."/>
            <person name="Zhang X."/>
            <person name="Yang F."/>
            <person name="Yu H."/>
            <person name="Zhan Y."/>
            <person name="Li D."/>
            <person name="Lin Z."/>
            <person name="Wang Y."/>
            <person name="Elmerich C."/>
            <person name="Lin M."/>
            <person name="Jin Q."/>
        </authorList>
    </citation>
    <scope>NUCLEOTIDE SEQUENCE [LARGE SCALE GENOMIC DNA]</scope>
    <source>
        <strain evidence="1 2">A1501</strain>
    </source>
</reference>
<dbReference type="EMBL" id="CP000304">
    <property type="protein sequence ID" value="ABP78415.1"/>
    <property type="molecule type" value="Genomic_DNA"/>
</dbReference>
<gene>
    <name evidence="1" type="ordered locus">PST_0709</name>
</gene>
<sequence length="151" mass="16095">MRGIFGCAGPQTGTPTRAVCSPNWRWVAELFRSEDHTMNETISSQSEASRAVSNSCDANSGTGKCFTPLRHDEPHSLIGYLSSASAPDLYDAATLRHTAALGVLCVLSSAPDLNGLSTSNLQSCIQAIRILSEDAAALYAGAWQALQNERH</sequence>
<evidence type="ECO:0000313" key="1">
    <source>
        <dbReference type="EMBL" id="ABP78415.1"/>
    </source>
</evidence>
<evidence type="ECO:0008006" key="3">
    <source>
        <dbReference type="Google" id="ProtNLM"/>
    </source>
</evidence>
<evidence type="ECO:0000313" key="2">
    <source>
        <dbReference type="Proteomes" id="UP000000233"/>
    </source>
</evidence>
<dbReference type="KEGG" id="psa:PST_0709"/>
<protein>
    <recommendedName>
        <fullName evidence="3">DUF3077 domain-containing protein</fullName>
    </recommendedName>
</protein>